<feature type="compositionally biased region" description="Acidic residues" evidence="1">
    <location>
        <begin position="150"/>
        <end position="172"/>
    </location>
</feature>
<evidence type="ECO:0000313" key="3">
    <source>
        <dbReference type="Proteomes" id="UP001261624"/>
    </source>
</evidence>
<accession>A0ABU3E120</accession>
<evidence type="ECO:0000256" key="1">
    <source>
        <dbReference type="SAM" id="MobiDB-lite"/>
    </source>
</evidence>
<evidence type="ECO:0000313" key="2">
    <source>
        <dbReference type="EMBL" id="MDT0689661.1"/>
    </source>
</evidence>
<name>A0ABU3E120_9FLAO</name>
<dbReference type="EMBL" id="JAVRHM010000007">
    <property type="protein sequence ID" value="MDT0689661.1"/>
    <property type="molecule type" value="Genomic_DNA"/>
</dbReference>
<reference evidence="2 3" key="1">
    <citation type="submission" date="2023-09" db="EMBL/GenBank/DDBJ databases">
        <authorList>
            <person name="Rey-Velasco X."/>
        </authorList>
    </citation>
    <scope>NUCLEOTIDE SEQUENCE [LARGE SCALE GENOMIC DNA]</scope>
    <source>
        <strain evidence="2 3">F188</strain>
    </source>
</reference>
<keyword evidence="3" id="KW-1185">Reference proteome</keyword>
<organism evidence="2 3">
    <name type="scientific">Autumnicola patrickiae</name>
    <dbReference type="NCBI Taxonomy" id="3075591"/>
    <lineage>
        <taxon>Bacteria</taxon>
        <taxon>Pseudomonadati</taxon>
        <taxon>Bacteroidota</taxon>
        <taxon>Flavobacteriia</taxon>
        <taxon>Flavobacteriales</taxon>
        <taxon>Flavobacteriaceae</taxon>
        <taxon>Autumnicola</taxon>
    </lineage>
</organism>
<sequence length="172" mass="18845">MKKFALLLISVLTFVSCDTEDDGLNIAYEYAAITEYDFPEYFEAGEEYDFEVTFELPSACHSYVGIDWKPGQGTDGRDVYVGALTSYDPNLVECDVESEDLTRVKTIQDIKIPTTADDGDIYTFFILTGADEDGDAEYTEVEIPVGAPDDAGDDTDSEDDDAGDDTGDEASN</sequence>
<gene>
    <name evidence="2" type="ORF">RM549_07680</name>
</gene>
<protein>
    <submittedName>
        <fullName evidence="2">Uncharacterized protein</fullName>
    </submittedName>
</protein>
<dbReference type="PROSITE" id="PS51257">
    <property type="entry name" value="PROKAR_LIPOPROTEIN"/>
    <property type="match status" value="1"/>
</dbReference>
<dbReference type="RefSeq" id="WP_311683410.1">
    <property type="nucleotide sequence ID" value="NZ_JAVRHM010000007.1"/>
</dbReference>
<proteinExistence type="predicted"/>
<comment type="caution">
    <text evidence="2">The sequence shown here is derived from an EMBL/GenBank/DDBJ whole genome shotgun (WGS) entry which is preliminary data.</text>
</comment>
<feature type="region of interest" description="Disordered" evidence="1">
    <location>
        <begin position="143"/>
        <end position="172"/>
    </location>
</feature>
<dbReference type="Proteomes" id="UP001261624">
    <property type="component" value="Unassembled WGS sequence"/>
</dbReference>